<dbReference type="WBParaSite" id="PDA_v2.g26903.t1">
    <property type="protein sequence ID" value="PDA_v2.g26903.t1"/>
    <property type="gene ID" value="PDA_v2.g26903"/>
</dbReference>
<dbReference type="InterPro" id="IPR046805">
    <property type="entry name" value="Tra1_ring"/>
</dbReference>
<organism evidence="1 2">
    <name type="scientific">Panagrolaimus davidi</name>
    <dbReference type="NCBI Taxonomy" id="227884"/>
    <lineage>
        <taxon>Eukaryota</taxon>
        <taxon>Metazoa</taxon>
        <taxon>Ecdysozoa</taxon>
        <taxon>Nematoda</taxon>
        <taxon>Chromadorea</taxon>
        <taxon>Rhabditida</taxon>
        <taxon>Tylenchina</taxon>
        <taxon>Panagrolaimomorpha</taxon>
        <taxon>Panagrolaimoidea</taxon>
        <taxon>Panagrolaimidae</taxon>
        <taxon>Panagrolaimus</taxon>
    </lineage>
</organism>
<proteinExistence type="predicted"/>
<evidence type="ECO:0000313" key="2">
    <source>
        <dbReference type="WBParaSite" id="PDA_v2.g26903.t1"/>
    </source>
</evidence>
<accession>A0A914Q788</accession>
<evidence type="ECO:0000313" key="1">
    <source>
        <dbReference type="Proteomes" id="UP000887578"/>
    </source>
</evidence>
<name>A0A914Q788_9BILA</name>
<dbReference type="AlphaFoldDB" id="A0A914Q788"/>
<protein>
    <submittedName>
        <fullName evidence="2">Uncharacterized protein</fullName>
    </submittedName>
</protein>
<dbReference type="Pfam" id="PF20206">
    <property type="entry name" value="Tra1_ring"/>
    <property type="match status" value="1"/>
</dbReference>
<dbReference type="Proteomes" id="UP000887578">
    <property type="component" value="Unplaced"/>
</dbReference>
<keyword evidence="1" id="KW-1185">Reference proteome</keyword>
<sequence>MDAFVLIDAIIAILCEPHSRFHACAIYTLLRMVQTSRSFASTSEEALNIPLFHFLVQEISQLCTHPEPCHRLGGIYLLEIIIENFPTNFLFAAFETLITAALDALHFGDDDISQTSQESSMEVGKKLIDKVFEQKSEDLYKYLAAVVLKHSKSCSFWTNKLLCEILIYLQAQTIVSPLELFSASDVQEFYKQHEIEFMNSKMEFCYVQLNLLTHLLNCSPHLLHFSSHTSDYLQQLAGCFLHSDEVISNSPNYETVPPHPPNGTNLVPSSPLFKPYGAPFFMERIKHFRTIVAGATAALCLNFYKSQNLTAIHITSNFAIQDISSAEEAAKFLLRLHATTILKQTDPRFDLSVVVLAELGSHMVFNNKTTFISEIISLLLSEPKRTYLYKALDALIKHKTDLLHRQLSSLIISTNPQYFSLCQSLTKILQPNEGMVEHLLALLNVCRKIEYKDDALFNDLFSMLSSKRILAMFELGEIDLFSPAVIFLGSDPECSMKANNFFLSPVNLKDELKRKAYLTLICHPDGQHFLTSIKHCQQILIDLIKLRVLKSGNFERAAEIEPMTLDEFVFKILTKFASTFPNWFARNKKLAEFLRQFLLSDYFRGNYLLQDFCIGKNDRLRLTNFRLALANVPDLVTNLLINYFTYNPKKYEILLALCSLLPQMTFADNGSLKRFISNFIVPVSFKIRHKLRNNKKIL</sequence>
<reference evidence="2" key="1">
    <citation type="submission" date="2022-11" db="UniProtKB">
        <authorList>
            <consortium name="WormBaseParasite"/>
        </authorList>
    </citation>
    <scope>IDENTIFICATION</scope>
</reference>